<feature type="region of interest" description="Disordered" evidence="1">
    <location>
        <begin position="1080"/>
        <end position="1103"/>
    </location>
</feature>
<gene>
    <name evidence="3" type="ORF">Dda_7209</name>
</gene>
<feature type="chain" id="PRO_5042018268" evidence="2">
    <location>
        <begin position="22"/>
        <end position="1166"/>
    </location>
</feature>
<keyword evidence="4" id="KW-1185">Reference proteome</keyword>
<comment type="caution">
    <text evidence="3">The sequence shown here is derived from an EMBL/GenBank/DDBJ whole genome shotgun (WGS) entry which is preliminary data.</text>
</comment>
<dbReference type="Proteomes" id="UP001221413">
    <property type="component" value="Unassembled WGS sequence"/>
</dbReference>
<feature type="region of interest" description="Disordered" evidence="1">
    <location>
        <begin position="962"/>
        <end position="993"/>
    </location>
</feature>
<sequence length="1166" mass="129954">MPPRMKLLQLKWKVLAALASAKGTVDPLTFERVERVQAERLFDSLSSSSPFASRYTRFTYDGELQRVTIRFDSIAHSSAENFAISWWADWFPNLPRAYQMFFFRPAGRTFRGFYGQCAGSVKEPDYSIIPNSANFPSLVIEADMSAGDELVRDKNIWIQGSGGATKVVLLLTVKLAGDSITAFLEICRPTSTQKFCLLPESPQMKDDDPTVTLGSSLVSQTSTLVEKYSTTASQAPTSTPTTILFDTIRPTQSTRRRAKLAKDVTRRRTIIEPTAPEITQEATRTNQPTENGSDAGQCSSIGNSCYKDYAEQPQVKCPNEHHILYTMDSNPESYFTMPEIPRRIQHRPDPARLPFLTRSYFRELRQQCHECNCGYELGIITPGTSNSACPDEGISSRCSNWMACFCEAAIKHPVPSVTYGDKSEVLEILQSFPLWMRRQLIGFKITHEGIDYSFPNDDLLEPLNKLPTSTYRLHNAVQLGVQEPGEGENGEIRLDVGHTLGGTFELRVIHAMQAAEGAVQMFSNRIAKSVQALKQGHTYSVFCPGDSSAVSDSGHPGARSGNVPTQQARSSESTRAPGLSSNVFSDLREQCSECTCNWDGAIFKVSSGGASTRCSSSEIAFGCENTLQCSCKLEEPKTHTSIESTMLAGKAGGGKRFLDWMVLKCSFLRTLESIADARALILNTGSALTDEVRQEALPIDEMYEHSEFRMFLWEWIFRRRLEITPEDWYPGHLSEPLDKDSNEFKDGIYKELGQIIHDLRAFLSWYLQDSLQIHAIYSTNLQRKIVRRWDGGPKSILEARADETEPSRFSDDFTPDSANAALAALGVFETGPTIICWEVKNVMDDLVTNPGYYKTRKVPSDFGLAPPGYEYEAPDPLKYSGRKPGNGGPSFDWKGYSWGYFDRLFETCLQCACTRDDSEATLKQVRLTKNSGSDCDNDFAVYQCTEWLRCYCSSRLGAVPEDDGGPAIYEPKKDPDDDGDGDDDKKPGRKKGRFRKLGQTIKRIFRIGKGSSRYQPLDGADIDNTDPHPRHQVSGTKEPYYLEGPGGLSRDWLYTGSTVALFALEQYLFRGTSKSGFLSKRSTSGVTRQPEDSGSTLEFGNSPTVPWGEETEVDLEAAIASICRLIQQNPTWLYQDGSSHISFNREFIEGLNIACATLGRVAAFIL</sequence>
<keyword evidence="2" id="KW-0732">Signal</keyword>
<reference evidence="3" key="1">
    <citation type="submission" date="2023-01" db="EMBL/GenBank/DDBJ databases">
        <title>The chitinases involved in constricting ring structure development in the nematode-trapping fungus Drechslerella dactyloides.</title>
        <authorList>
            <person name="Wang R."/>
            <person name="Zhang L."/>
            <person name="Tang P."/>
            <person name="Li S."/>
            <person name="Liang L."/>
        </authorList>
    </citation>
    <scope>NUCLEOTIDE SEQUENCE</scope>
    <source>
        <strain evidence="3">YMF1.00031</strain>
    </source>
</reference>
<feature type="region of interest" description="Disordered" evidence="1">
    <location>
        <begin position="550"/>
        <end position="580"/>
    </location>
</feature>
<feature type="compositionally biased region" description="Polar residues" evidence="1">
    <location>
        <begin position="562"/>
        <end position="580"/>
    </location>
</feature>
<evidence type="ECO:0000256" key="1">
    <source>
        <dbReference type="SAM" id="MobiDB-lite"/>
    </source>
</evidence>
<accession>A0AAD6ITC0</accession>
<organism evidence="3 4">
    <name type="scientific">Drechslerella dactyloides</name>
    <name type="common">Nematode-trapping fungus</name>
    <name type="synonym">Arthrobotrys dactyloides</name>
    <dbReference type="NCBI Taxonomy" id="74499"/>
    <lineage>
        <taxon>Eukaryota</taxon>
        <taxon>Fungi</taxon>
        <taxon>Dikarya</taxon>
        <taxon>Ascomycota</taxon>
        <taxon>Pezizomycotina</taxon>
        <taxon>Orbiliomycetes</taxon>
        <taxon>Orbiliales</taxon>
        <taxon>Orbiliaceae</taxon>
        <taxon>Drechslerella</taxon>
    </lineage>
</organism>
<dbReference type="EMBL" id="JAQGDS010000009">
    <property type="protein sequence ID" value="KAJ6258288.1"/>
    <property type="molecule type" value="Genomic_DNA"/>
</dbReference>
<evidence type="ECO:0000313" key="4">
    <source>
        <dbReference type="Proteomes" id="UP001221413"/>
    </source>
</evidence>
<evidence type="ECO:0000313" key="3">
    <source>
        <dbReference type="EMBL" id="KAJ6258288.1"/>
    </source>
</evidence>
<evidence type="ECO:0000256" key="2">
    <source>
        <dbReference type="SAM" id="SignalP"/>
    </source>
</evidence>
<name>A0AAD6ITC0_DREDA</name>
<dbReference type="AlphaFoldDB" id="A0AAD6ITC0"/>
<feature type="region of interest" description="Disordered" evidence="1">
    <location>
        <begin position="1011"/>
        <end position="1040"/>
    </location>
</feature>
<protein>
    <submittedName>
        <fullName evidence="3">Uncharacterized protein</fullName>
    </submittedName>
</protein>
<feature type="signal peptide" evidence="2">
    <location>
        <begin position="1"/>
        <end position="21"/>
    </location>
</feature>
<proteinExistence type="predicted"/>